<dbReference type="EC" id="2.7.13.3" evidence="2"/>
<keyword evidence="6" id="KW-0902">Two-component regulatory system</keyword>
<evidence type="ECO:0000256" key="5">
    <source>
        <dbReference type="ARBA" id="ARBA00022777"/>
    </source>
</evidence>
<dbReference type="InterPro" id="IPR005467">
    <property type="entry name" value="His_kinase_dom"/>
</dbReference>
<evidence type="ECO:0000256" key="6">
    <source>
        <dbReference type="ARBA" id="ARBA00023012"/>
    </source>
</evidence>
<evidence type="ECO:0000256" key="1">
    <source>
        <dbReference type="ARBA" id="ARBA00000085"/>
    </source>
</evidence>
<organism evidence="9 10">
    <name type="scientific">Methylomonas aurea</name>
    <dbReference type="NCBI Taxonomy" id="2952224"/>
    <lineage>
        <taxon>Bacteria</taxon>
        <taxon>Pseudomonadati</taxon>
        <taxon>Pseudomonadota</taxon>
        <taxon>Gammaproteobacteria</taxon>
        <taxon>Methylococcales</taxon>
        <taxon>Methylococcaceae</taxon>
        <taxon>Methylomonas</taxon>
    </lineage>
</organism>
<gene>
    <name evidence="9" type="ORF">NP603_11880</name>
</gene>
<protein>
    <recommendedName>
        <fullName evidence="2">histidine kinase</fullName>
        <ecNumber evidence="2">2.7.13.3</ecNumber>
    </recommendedName>
</protein>
<keyword evidence="7" id="KW-0812">Transmembrane</keyword>
<comment type="catalytic activity">
    <reaction evidence="1">
        <text>ATP + protein L-histidine = ADP + protein N-phospho-L-histidine.</text>
        <dbReference type="EC" id="2.7.13.3"/>
    </reaction>
</comment>
<keyword evidence="5" id="KW-0418">Kinase</keyword>
<dbReference type="RefSeq" id="WP_256611096.1">
    <property type="nucleotide sequence ID" value="NZ_JANIBM010000012.1"/>
</dbReference>
<dbReference type="Pfam" id="PF05227">
    <property type="entry name" value="CHASE3"/>
    <property type="match status" value="1"/>
</dbReference>
<keyword evidence="7" id="KW-1133">Transmembrane helix</keyword>
<dbReference type="PANTHER" id="PTHR43711:SF31">
    <property type="entry name" value="HISTIDINE KINASE"/>
    <property type="match status" value="1"/>
</dbReference>
<dbReference type="GO" id="GO:0005524">
    <property type="term" value="F:ATP binding"/>
    <property type="evidence" value="ECO:0007669"/>
    <property type="project" value="UniProtKB-KW"/>
</dbReference>
<dbReference type="InterPro" id="IPR050736">
    <property type="entry name" value="Sensor_HK_Regulatory"/>
</dbReference>
<dbReference type="PRINTS" id="PR00344">
    <property type="entry name" value="BCTRLSENSOR"/>
</dbReference>
<reference evidence="9 10" key="1">
    <citation type="submission" date="2022-07" db="EMBL/GenBank/DDBJ databases">
        <title>Methylomonas rivi sp. nov., Methylomonas rosea sp. nov., Methylomonas aureus sp. nov. and Methylomonas subterranea sp. nov., four novel methanotrophs isolated from a freshwater creek and the deep terrestrial subsurface.</title>
        <authorList>
            <person name="Abin C."/>
            <person name="Sankaranarayanan K."/>
            <person name="Garner C."/>
            <person name="Sindelar R."/>
            <person name="Kotary K."/>
            <person name="Garner R."/>
            <person name="Barclay S."/>
            <person name="Lawson P."/>
            <person name="Krumholz L."/>
        </authorList>
    </citation>
    <scope>NUCLEOTIDE SEQUENCE [LARGE SCALE GENOMIC DNA]</scope>
    <source>
        <strain evidence="9 10">SURF-1</strain>
    </source>
</reference>
<dbReference type="InterPro" id="IPR036890">
    <property type="entry name" value="HATPase_C_sf"/>
</dbReference>
<dbReference type="Proteomes" id="UP001524569">
    <property type="component" value="Unassembled WGS sequence"/>
</dbReference>
<dbReference type="CDD" id="cd16922">
    <property type="entry name" value="HATPase_EvgS-ArcB-TorS-like"/>
    <property type="match status" value="1"/>
</dbReference>
<feature type="domain" description="Histidine kinase" evidence="8">
    <location>
        <begin position="255"/>
        <end position="473"/>
    </location>
</feature>
<feature type="transmembrane region" description="Helical" evidence="7">
    <location>
        <begin position="12"/>
        <end position="33"/>
    </location>
</feature>
<dbReference type="CDD" id="cd00082">
    <property type="entry name" value="HisKA"/>
    <property type="match status" value="1"/>
</dbReference>
<dbReference type="InterPro" id="IPR004358">
    <property type="entry name" value="Sig_transdc_His_kin-like_C"/>
</dbReference>
<evidence type="ECO:0000313" key="9">
    <source>
        <dbReference type="EMBL" id="MCQ8181809.1"/>
    </source>
</evidence>
<dbReference type="InterPro" id="IPR003661">
    <property type="entry name" value="HisK_dim/P_dom"/>
</dbReference>
<accession>A0ABT1UHV7</accession>
<evidence type="ECO:0000256" key="4">
    <source>
        <dbReference type="ARBA" id="ARBA00022679"/>
    </source>
</evidence>
<name>A0ABT1UHV7_9GAMM</name>
<dbReference type="InterPro" id="IPR003594">
    <property type="entry name" value="HATPase_dom"/>
</dbReference>
<feature type="transmembrane region" description="Helical" evidence="7">
    <location>
        <begin position="184"/>
        <end position="208"/>
    </location>
</feature>
<evidence type="ECO:0000256" key="2">
    <source>
        <dbReference type="ARBA" id="ARBA00012438"/>
    </source>
</evidence>
<comment type="caution">
    <text evidence="9">The sequence shown here is derived from an EMBL/GenBank/DDBJ whole genome shotgun (WGS) entry which is preliminary data.</text>
</comment>
<dbReference type="Pfam" id="PF00512">
    <property type="entry name" value="HisKA"/>
    <property type="match status" value="1"/>
</dbReference>
<dbReference type="SUPFAM" id="SSF55874">
    <property type="entry name" value="ATPase domain of HSP90 chaperone/DNA topoisomerase II/histidine kinase"/>
    <property type="match status" value="1"/>
</dbReference>
<keyword evidence="9" id="KW-0067">ATP-binding</keyword>
<proteinExistence type="predicted"/>
<dbReference type="Gene3D" id="1.10.287.130">
    <property type="match status" value="1"/>
</dbReference>
<keyword evidence="3" id="KW-0597">Phosphoprotein</keyword>
<keyword evidence="9" id="KW-0547">Nucleotide-binding</keyword>
<dbReference type="SMART" id="SM00387">
    <property type="entry name" value="HATPase_c"/>
    <property type="match status" value="1"/>
</dbReference>
<dbReference type="EMBL" id="JANIBM010000012">
    <property type="protein sequence ID" value="MCQ8181809.1"/>
    <property type="molecule type" value="Genomic_DNA"/>
</dbReference>
<dbReference type="Pfam" id="PF02518">
    <property type="entry name" value="HATPase_c"/>
    <property type="match status" value="1"/>
</dbReference>
<dbReference type="InterPro" id="IPR007891">
    <property type="entry name" value="CHASE3"/>
</dbReference>
<dbReference type="PANTHER" id="PTHR43711">
    <property type="entry name" value="TWO-COMPONENT HISTIDINE KINASE"/>
    <property type="match status" value="1"/>
</dbReference>
<dbReference type="SUPFAM" id="SSF47384">
    <property type="entry name" value="Homodimeric domain of signal transducing histidine kinase"/>
    <property type="match status" value="1"/>
</dbReference>
<keyword evidence="7" id="KW-0472">Membrane</keyword>
<dbReference type="CDD" id="cd19410">
    <property type="entry name" value="HK9-like_sensor"/>
    <property type="match status" value="1"/>
</dbReference>
<dbReference type="InterPro" id="IPR036097">
    <property type="entry name" value="HisK_dim/P_sf"/>
</dbReference>
<evidence type="ECO:0000313" key="10">
    <source>
        <dbReference type="Proteomes" id="UP001524569"/>
    </source>
</evidence>
<dbReference type="Gene3D" id="3.30.565.10">
    <property type="entry name" value="Histidine kinase-like ATPase, C-terminal domain"/>
    <property type="match status" value="1"/>
</dbReference>
<dbReference type="SMART" id="SM00388">
    <property type="entry name" value="HisKA"/>
    <property type="match status" value="1"/>
</dbReference>
<evidence type="ECO:0000256" key="7">
    <source>
        <dbReference type="SAM" id="Phobius"/>
    </source>
</evidence>
<sequence>MGEYMTKTATRARIGSIGLAGAIVFCALLWQVFDQQQKILAAHQWVVHTTQVQDVGHQLATEVLEAATAVRGYLLVGKPEFLPHYREANQKLPALHAKLVELTRDNTEQQTLLAELQPLVERRMRLNEKMVDRYADSDTAEKMRLIGESHLLNQNIRDSLNRLRDSEARLLTEREALMQHGARWILVWNVAIVLLLSLVSAALVWSLLREWRQRRDVMEQLELANSELESRNANLAVANEAISEANRLKTEFLSAMSHELRTPLNSIIGFTGLLRMGIAGQLNDEQKKQLNMVNDSAQHLLHLISDLLDLSRIESGRAELAEDSFDLRDVVAEACAVVAPLAAKKQLILNNACCDLPLAVASDRRKTYQILLNLVNNAVKFSERGSIDLTCEALPHAWRICVSDQGIGIKPEHQAMLFQAFRQVDGSARRVYEGTGLGLYLSKKLVEMLGGDISVTSEWGKGSRFCFTLPRNAENPGEQP</sequence>
<dbReference type="PROSITE" id="PS50109">
    <property type="entry name" value="HIS_KIN"/>
    <property type="match status" value="1"/>
</dbReference>
<evidence type="ECO:0000259" key="8">
    <source>
        <dbReference type="PROSITE" id="PS50109"/>
    </source>
</evidence>
<keyword evidence="4" id="KW-0808">Transferase</keyword>
<evidence type="ECO:0000256" key="3">
    <source>
        <dbReference type="ARBA" id="ARBA00022553"/>
    </source>
</evidence>
<keyword evidence="10" id="KW-1185">Reference proteome</keyword>